<keyword evidence="1" id="KW-0227">DNA damage</keyword>
<comment type="caution">
    <text evidence="4">The sequence shown here is derived from an EMBL/GenBank/DDBJ whole genome shotgun (WGS) entry which is preliminary data.</text>
</comment>
<dbReference type="Pfam" id="PF05970">
    <property type="entry name" value="PIF1"/>
    <property type="match status" value="1"/>
</dbReference>
<dbReference type="EC" id="5.6.2.3" evidence="1"/>
<keyword evidence="1" id="KW-0067">ATP-binding</keyword>
<keyword evidence="1" id="KW-0547">Nucleotide-binding</keyword>
<feature type="region of interest" description="Disordered" evidence="2">
    <location>
        <begin position="615"/>
        <end position="644"/>
    </location>
</feature>
<evidence type="ECO:0000259" key="3">
    <source>
        <dbReference type="Pfam" id="PF05970"/>
    </source>
</evidence>
<dbReference type="InterPro" id="IPR027417">
    <property type="entry name" value="P-loop_NTPase"/>
</dbReference>
<keyword evidence="1" id="KW-0234">DNA repair</keyword>
<dbReference type="EMBL" id="CAUYUJ010017396">
    <property type="protein sequence ID" value="CAK0874465.1"/>
    <property type="molecule type" value="Genomic_DNA"/>
</dbReference>
<keyword evidence="1" id="KW-0347">Helicase</keyword>
<feature type="non-terminal residue" evidence="4">
    <location>
        <position position="1"/>
    </location>
</feature>
<dbReference type="PANTHER" id="PTHR10492">
    <property type="match status" value="1"/>
</dbReference>
<keyword evidence="1" id="KW-0378">Hydrolase</keyword>
<evidence type="ECO:0000256" key="2">
    <source>
        <dbReference type="SAM" id="MobiDB-lite"/>
    </source>
</evidence>
<organism evidence="4 5">
    <name type="scientific">Prorocentrum cordatum</name>
    <dbReference type="NCBI Taxonomy" id="2364126"/>
    <lineage>
        <taxon>Eukaryota</taxon>
        <taxon>Sar</taxon>
        <taxon>Alveolata</taxon>
        <taxon>Dinophyceae</taxon>
        <taxon>Prorocentrales</taxon>
        <taxon>Prorocentraceae</taxon>
        <taxon>Prorocentrum</taxon>
    </lineage>
</organism>
<keyword evidence="1" id="KW-0233">DNA recombination</keyword>
<feature type="domain" description="DNA helicase Pif1-like DEAD-box helicase" evidence="3">
    <location>
        <begin position="141"/>
        <end position="284"/>
    </location>
</feature>
<gene>
    <name evidence="4" type="ORF">PCOR1329_LOCUS59364</name>
</gene>
<sequence length="644" mass="70152">VYPTCEETLRATGQFVRDDEAHAVLDELIALRYTAAQLRFAFLVLLEQDAAPVSLYRKYERPLMKDFLDRGLGARAAQKNLMVLLRATWLQNGNSDEYWKLGEITDGAPADATAGPPSDTTTPTPTPTTALLARIRQCPGQRTACDHILTCCHQRREAFVFVEGRAGTGKTTLATCLAQALEADGHQVLNVATTGQAALLQPRGTAAQSAFAIPVHDDAELTCSLSMTSAQAITICKATLIQWDEFPSARKAAWDAVIALLRALADRYPDTYVPKTFVGYGDFRPTGKRAAELLGMAHLRSCGFAEESMVCEIGSNLSRSRKRARASHWPDDIRDGFALSLRALYFAERRALWTRLARRKVAELAMAPKSSNATYEYAPEQTAATAAKAADAGKNRDYVSLYTEHIHIELLDINKKKANGVRVTIADGASLRFREERKTHGLTTLWKDAVAVHDLDEAPAGVQIAQCGFTRALSKGNPNPSWARVLVAFGQSARAAANAQKHVLQTTADLLQHSYIEADFVVPPTGEHSGFTVSSVRNQNRVQLTRSFKMLDGTDRAVKELHNVCVVVAKNIPEKILAPLRRLQKKYPQFITWATCDPNTAMVDAVPSALTAKAPAAPTSVKKRPAAAAVGGAVAKKPAKKAKN</sequence>
<comment type="cofactor">
    <cofactor evidence="1">
        <name>Mg(2+)</name>
        <dbReference type="ChEBI" id="CHEBI:18420"/>
    </cofactor>
</comment>
<dbReference type="Proteomes" id="UP001189429">
    <property type="component" value="Unassembled WGS sequence"/>
</dbReference>
<dbReference type="PANTHER" id="PTHR10492:SF102">
    <property type="entry name" value="ATP-DEPENDENT DNA HELICASE"/>
    <property type="match status" value="1"/>
</dbReference>
<evidence type="ECO:0000256" key="1">
    <source>
        <dbReference type="RuleBase" id="RU363044"/>
    </source>
</evidence>
<comment type="similarity">
    <text evidence="1">Belongs to the helicase family.</text>
</comment>
<feature type="region of interest" description="Disordered" evidence="2">
    <location>
        <begin position="107"/>
        <end position="126"/>
    </location>
</feature>
<feature type="compositionally biased region" description="Low complexity" evidence="2">
    <location>
        <begin position="626"/>
        <end position="636"/>
    </location>
</feature>
<dbReference type="InterPro" id="IPR010285">
    <property type="entry name" value="DNA_helicase_pif1-like_DEAD"/>
</dbReference>
<accession>A0ABN9VM92</accession>
<reference evidence="4" key="1">
    <citation type="submission" date="2023-10" db="EMBL/GenBank/DDBJ databases">
        <authorList>
            <person name="Chen Y."/>
            <person name="Shah S."/>
            <person name="Dougan E. K."/>
            <person name="Thang M."/>
            <person name="Chan C."/>
        </authorList>
    </citation>
    <scope>NUCLEOTIDE SEQUENCE [LARGE SCALE GENOMIC DNA]</scope>
</reference>
<evidence type="ECO:0000313" key="4">
    <source>
        <dbReference type="EMBL" id="CAK0874465.1"/>
    </source>
</evidence>
<protein>
    <recommendedName>
        <fullName evidence="1">ATP-dependent DNA helicase</fullName>
        <ecNumber evidence="1">5.6.2.3</ecNumber>
    </recommendedName>
</protein>
<name>A0ABN9VM92_9DINO</name>
<dbReference type="SUPFAM" id="SSF52540">
    <property type="entry name" value="P-loop containing nucleoside triphosphate hydrolases"/>
    <property type="match status" value="2"/>
</dbReference>
<evidence type="ECO:0000313" key="5">
    <source>
        <dbReference type="Proteomes" id="UP001189429"/>
    </source>
</evidence>
<keyword evidence="5" id="KW-1185">Reference proteome</keyword>
<dbReference type="Gene3D" id="3.40.50.300">
    <property type="entry name" value="P-loop containing nucleotide triphosphate hydrolases"/>
    <property type="match status" value="1"/>
</dbReference>
<comment type="catalytic activity">
    <reaction evidence="1">
        <text>ATP + H2O = ADP + phosphate + H(+)</text>
        <dbReference type="Rhea" id="RHEA:13065"/>
        <dbReference type="ChEBI" id="CHEBI:15377"/>
        <dbReference type="ChEBI" id="CHEBI:15378"/>
        <dbReference type="ChEBI" id="CHEBI:30616"/>
        <dbReference type="ChEBI" id="CHEBI:43474"/>
        <dbReference type="ChEBI" id="CHEBI:456216"/>
        <dbReference type="EC" id="5.6.2.3"/>
    </reaction>
</comment>
<proteinExistence type="inferred from homology"/>